<dbReference type="PANTHER" id="PTHR11669">
    <property type="entry name" value="REPLICATION FACTOR C / DNA POLYMERASE III GAMMA-TAU SUBUNIT"/>
    <property type="match status" value="1"/>
</dbReference>
<dbReference type="PANTHER" id="PTHR11669:SF8">
    <property type="entry name" value="DNA POLYMERASE III SUBUNIT DELTA"/>
    <property type="match status" value="1"/>
</dbReference>
<dbReference type="AlphaFoldDB" id="A0A381WPL5"/>
<reference evidence="1" key="1">
    <citation type="submission" date="2018-05" db="EMBL/GenBank/DDBJ databases">
        <authorList>
            <person name="Lanie J.A."/>
            <person name="Ng W.-L."/>
            <person name="Kazmierczak K.M."/>
            <person name="Andrzejewski T.M."/>
            <person name="Davidsen T.M."/>
            <person name="Wayne K.J."/>
            <person name="Tettelin H."/>
            <person name="Glass J.I."/>
            <person name="Rusch D."/>
            <person name="Podicherti R."/>
            <person name="Tsui H.-C.T."/>
            <person name="Winkler M.E."/>
        </authorList>
    </citation>
    <scope>NUCLEOTIDE SEQUENCE</scope>
</reference>
<organism evidence="1">
    <name type="scientific">marine metagenome</name>
    <dbReference type="NCBI Taxonomy" id="408172"/>
    <lineage>
        <taxon>unclassified sequences</taxon>
        <taxon>metagenomes</taxon>
        <taxon>ecological metagenomes</taxon>
    </lineage>
</organism>
<protein>
    <recommendedName>
        <fullName evidence="2">DNA-directed DNA polymerase</fullName>
    </recommendedName>
</protein>
<gene>
    <name evidence="1" type="ORF">METZ01_LOCUS106697</name>
</gene>
<evidence type="ECO:0000313" key="1">
    <source>
        <dbReference type="EMBL" id="SVA53843.1"/>
    </source>
</evidence>
<sequence>MEWLEPIYKQLESAIHEHKTTHAFLIKGQTGVGKNNLAMHLANGFLGEETINPTNNKGDEGIIPDCKLISRQESKETISIDQIRSLKSFLLLTSLKGRGKVGVINPADAMTYPAVNSLLKILEEPPEDTLLILLTDSINKLPSTIISRVQIITVENPTKQQTLDWLSTSNQTDNWDEIINIFGCRPVLLNKLGHTYLSERIETVSNELHLLLTKRIKPSQLANSWKSEELEINLRLVYYWFSKFLYHHLLEIDNHDLMPESLQELLGKDINIEESFNLLNEIASIRQLKINGKSLNWSLQITNLLSPIYSNMKGLQSFESRT</sequence>
<dbReference type="GO" id="GO:0006261">
    <property type="term" value="P:DNA-templated DNA replication"/>
    <property type="evidence" value="ECO:0007669"/>
    <property type="project" value="TreeGrafter"/>
</dbReference>
<dbReference type="SUPFAM" id="SSF52540">
    <property type="entry name" value="P-loop containing nucleoside triphosphate hydrolases"/>
    <property type="match status" value="1"/>
</dbReference>
<dbReference type="Pfam" id="PF13177">
    <property type="entry name" value="DNA_pol3_delta2"/>
    <property type="match status" value="1"/>
</dbReference>
<dbReference type="InterPro" id="IPR027417">
    <property type="entry name" value="P-loop_NTPase"/>
</dbReference>
<evidence type="ECO:0008006" key="2">
    <source>
        <dbReference type="Google" id="ProtNLM"/>
    </source>
</evidence>
<name>A0A381WPL5_9ZZZZ</name>
<dbReference type="Gene3D" id="3.40.50.300">
    <property type="entry name" value="P-loop containing nucleotide triphosphate hydrolases"/>
    <property type="match status" value="1"/>
</dbReference>
<accession>A0A381WPL5</accession>
<proteinExistence type="predicted"/>
<dbReference type="InterPro" id="IPR050238">
    <property type="entry name" value="DNA_Rep/Repair_Clamp_Loader"/>
</dbReference>
<dbReference type="EMBL" id="UINC01012311">
    <property type="protein sequence ID" value="SVA53843.1"/>
    <property type="molecule type" value="Genomic_DNA"/>
</dbReference>